<keyword evidence="1" id="KW-0175">Coiled coil</keyword>
<evidence type="ECO:0000313" key="5">
    <source>
        <dbReference type="Proteomes" id="UP000700334"/>
    </source>
</evidence>
<dbReference type="AlphaFoldDB" id="A0A8J6DVN7"/>
<keyword evidence="5" id="KW-1185">Reference proteome</keyword>
<evidence type="ECO:0000256" key="2">
    <source>
        <dbReference type="SAM" id="MobiDB-lite"/>
    </source>
</evidence>
<dbReference type="Proteomes" id="UP000700334">
    <property type="component" value="Unassembled WGS sequence"/>
</dbReference>
<dbReference type="Pfam" id="PF25771">
    <property type="entry name" value="CC_CEP152-bind"/>
    <property type="match status" value="1"/>
</dbReference>
<name>A0A8J6DVN7_GALPY</name>
<proteinExistence type="predicted"/>
<feature type="domain" description="CEP63/Deup1 CEP152 binding coiled coil" evidence="3">
    <location>
        <begin position="107"/>
        <end position="140"/>
    </location>
</feature>
<organism evidence="4 5">
    <name type="scientific">Galemys pyrenaicus</name>
    <name type="common">Iberian desman</name>
    <name type="synonym">Pyrenean desman</name>
    <dbReference type="NCBI Taxonomy" id="202257"/>
    <lineage>
        <taxon>Eukaryota</taxon>
        <taxon>Metazoa</taxon>
        <taxon>Chordata</taxon>
        <taxon>Craniata</taxon>
        <taxon>Vertebrata</taxon>
        <taxon>Euteleostomi</taxon>
        <taxon>Mammalia</taxon>
        <taxon>Eutheria</taxon>
        <taxon>Laurasiatheria</taxon>
        <taxon>Eulipotyphla</taxon>
        <taxon>Talpidae</taxon>
        <taxon>Galemys</taxon>
    </lineage>
</organism>
<protein>
    <submittedName>
        <fullName evidence="4">Deuterosome assembly protein 1</fullName>
    </submittedName>
</protein>
<evidence type="ECO:0000259" key="3">
    <source>
        <dbReference type="Pfam" id="PF25771"/>
    </source>
</evidence>
<evidence type="ECO:0000256" key="1">
    <source>
        <dbReference type="SAM" id="Coils"/>
    </source>
</evidence>
<feature type="region of interest" description="Disordered" evidence="2">
    <location>
        <begin position="74"/>
        <end position="97"/>
    </location>
</feature>
<gene>
    <name evidence="4" type="ORF">J0S82_002252</name>
</gene>
<feature type="compositionally biased region" description="Pro residues" evidence="2">
    <location>
        <begin position="82"/>
        <end position="93"/>
    </location>
</feature>
<comment type="caution">
    <text evidence="4">The sequence shown here is derived from an EMBL/GenBank/DDBJ whole genome shotgun (WGS) entry which is preliminary data.</text>
</comment>
<sequence>MPSHVPKPEAGLRVTATPFPSRLSQDCEPHGSRSPPLSLLPVQHRPVDSPLLSDEDVFPLVSGGPGITLLLLTPAHHREPRGGPPSPGPPLQSPPDMAFSASLATQHFLLEEERRARELEKLLNAHIDELQRHTGRTLGKHARAPQLRHA</sequence>
<accession>A0A8J6DVN7</accession>
<evidence type="ECO:0000313" key="4">
    <source>
        <dbReference type="EMBL" id="KAG8522384.1"/>
    </source>
</evidence>
<feature type="region of interest" description="Disordered" evidence="2">
    <location>
        <begin position="1"/>
        <end position="52"/>
    </location>
</feature>
<reference evidence="4" key="1">
    <citation type="journal article" date="2021" name="Evol. Appl.">
        <title>The genome of the Pyrenean desman and the effects of bottlenecks and inbreeding on the genomic landscape of an endangered species.</title>
        <authorList>
            <person name="Escoda L."/>
            <person name="Castresana J."/>
        </authorList>
    </citation>
    <scope>NUCLEOTIDE SEQUENCE</scope>
    <source>
        <strain evidence="4">IBE-C5619</strain>
    </source>
</reference>
<feature type="coiled-coil region" evidence="1">
    <location>
        <begin position="109"/>
        <end position="136"/>
    </location>
</feature>
<dbReference type="EMBL" id="JAGFMF010011436">
    <property type="protein sequence ID" value="KAG8522384.1"/>
    <property type="molecule type" value="Genomic_DNA"/>
</dbReference>
<dbReference type="InterPro" id="IPR057656">
    <property type="entry name" value="CEP63/Deup1_CC"/>
</dbReference>